<protein>
    <submittedName>
        <fullName evidence="11">L,D-transpeptidase</fullName>
    </submittedName>
</protein>
<evidence type="ECO:0000256" key="8">
    <source>
        <dbReference type="ARBA" id="ARBA00023316"/>
    </source>
</evidence>
<evidence type="ECO:0000256" key="1">
    <source>
        <dbReference type="ARBA" id="ARBA00004752"/>
    </source>
</evidence>
<dbReference type="FunFam" id="2.40.440.10:FF:000002">
    <property type="entry name" value="L,D-transpeptidase ErfK/SrfK"/>
    <property type="match status" value="1"/>
</dbReference>
<dbReference type="InterPro" id="IPR050979">
    <property type="entry name" value="LD-transpeptidase"/>
</dbReference>
<dbReference type="PROSITE" id="PS51257">
    <property type="entry name" value="PROKAR_LIPOPROTEIN"/>
    <property type="match status" value="1"/>
</dbReference>
<dbReference type="Proteomes" id="UP000251558">
    <property type="component" value="Unassembled WGS sequence"/>
</dbReference>
<dbReference type="GO" id="GO:0071972">
    <property type="term" value="F:peptidoglycan L,D-transpeptidase activity"/>
    <property type="evidence" value="ECO:0007669"/>
    <property type="project" value="TreeGrafter"/>
</dbReference>
<evidence type="ECO:0000259" key="10">
    <source>
        <dbReference type="PROSITE" id="PS52029"/>
    </source>
</evidence>
<comment type="caution">
    <text evidence="11">The sequence shown here is derived from an EMBL/GenBank/DDBJ whole genome shotgun (WGS) entry which is preliminary data.</text>
</comment>
<evidence type="ECO:0000256" key="7">
    <source>
        <dbReference type="ARBA" id="ARBA00022984"/>
    </source>
</evidence>
<dbReference type="GO" id="GO:0005576">
    <property type="term" value="C:extracellular region"/>
    <property type="evidence" value="ECO:0007669"/>
    <property type="project" value="TreeGrafter"/>
</dbReference>
<keyword evidence="8 9" id="KW-0961">Cell wall biogenesis/degradation</keyword>
<dbReference type="OrthoDB" id="9813664at2"/>
<dbReference type="GO" id="GO:0008360">
    <property type="term" value="P:regulation of cell shape"/>
    <property type="evidence" value="ECO:0007669"/>
    <property type="project" value="UniProtKB-UniRule"/>
</dbReference>
<dbReference type="PANTHER" id="PTHR30582:SF24">
    <property type="entry name" value="L,D-TRANSPEPTIDASE ERFK_SRFK-RELATED"/>
    <property type="match status" value="1"/>
</dbReference>
<dbReference type="Pfam" id="PF03734">
    <property type="entry name" value="YkuD"/>
    <property type="match status" value="1"/>
</dbReference>
<organism evidence="11 12">
    <name type="scientific">Mesorhizobium hawassense</name>
    <dbReference type="NCBI Taxonomy" id="1209954"/>
    <lineage>
        <taxon>Bacteria</taxon>
        <taxon>Pseudomonadati</taxon>
        <taxon>Pseudomonadota</taxon>
        <taxon>Alphaproteobacteria</taxon>
        <taxon>Hyphomicrobiales</taxon>
        <taxon>Phyllobacteriaceae</taxon>
        <taxon>Mesorhizobium</taxon>
    </lineage>
</organism>
<keyword evidence="12" id="KW-1185">Reference proteome</keyword>
<evidence type="ECO:0000256" key="6">
    <source>
        <dbReference type="ARBA" id="ARBA00022960"/>
    </source>
</evidence>
<dbReference type="PROSITE" id="PS52029">
    <property type="entry name" value="LD_TPASE"/>
    <property type="match status" value="1"/>
</dbReference>
<evidence type="ECO:0000256" key="3">
    <source>
        <dbReference type="ARBA" id="ARBA00022676"/>
    </source>
</evidence>
<dbReference type="GO" id="GO:0016757">
    <property type="term" value="F:glycosyltransferase activity"/>
    <property type="evidence" value="ECO:0007669"/>
    <property type="project" value="UniProtKB-KW"/>
</dbReference>
<dbReference type="SUPFAM" id="SSF141523">
    <property type="entry name" value="L,D-transpeptidase catalytic domain-like"/>
    <property type="match status" value="1"/>
</dbReference>
<feature type="active site" description="Proton donor/acceptor" evidence="9">
    <location>
        <position position="157"/>
    </location>
</feature>
<name>A0A330HIQ3_9HYPH</name>
<comment type="similarity">
    <text evidence="2">Belongs to the YkuD family.</text>
</comment>
<reference evidence="12" key="1">
    <citation type="submission" date="2018-06" db="EMBL/GenBank/DDBJ databases">
        <authorList>
            <person name="Helene L.C."/>
            <person name="Dall'Agnol R."/>
            <person name="Delamuta J.R."/>
            <person name="Hungria M."/>
        </authorList>
    </citation>
    <scope>NUCLEOTIDE SEQUENCE [LARGE SCALE GENOMIC DNA]</scope>
    <source>
        <strain evidence="12">AC99b</strain>
    </source>
</reference>
<keyword evidence="4" id="KW-0808">Transferase</keyword>
<dbReference type="PANTHER" id="PTHR30582">
    <property type="entry name" value="L,D-TRANSPEPTIDASE"/>
    <property type="match status" value="1"/>
</dbReference>
<gene>
    <name evidence="11" type="ORF">DPM33_25755</name>
</gene>
<dbReference type="RefSeq" id="WP_112100191.1">
    <property type="nucleotide sequence ID" value="NZ_QMBP01000014.1"/>
</dbReference>
<dbReference type="EMBL" id="QMBP01000014">
    <property type="protein sequence ID" value="RAZ87528.1"/>
    <property type="molecule type" value="Genomic_DNA"/>
</dbReference>
<dbReference type="GO" id="GO:0018104">
    <property type="term" value="P:peptidoglycan-protein cross-linking"/>
    <property type="evidence" value="ECO:0007669"/>
    <property type="project" value="TreeGrafter"/>
</dbReference>
<accession>A0A330HIQ3</accession>
<keyword evidence="3" id="KW-0328">Glycosyltransferase</keyword>
<evidence type="ECO:0000313" key="11">
    <source>
        <dbReference type="EMBL" id="RAZ87528.1"/>
    </source>
</evidence>
<evidence type="ECO:0000256" key="5">
    <source>
        <dbReference type="ARBA" id="ARBA00022801"/>
    </source>
</evidence>
<keyword evidence="7 9" id="KW-0573">Peptidoglycan synthesis</keyword>
<dbReference type="InterPro" id="IPR038063">
    <property type="entry name" value="Transpep_catalytic_dom"/>
</dbReference>
<dbReference type="Gene3D" id="2.40.440.10">
    <property type="entry name" value="L,D-transpeptidase catalytic domain-like"/>
    <property type="match status" value="1"/>
</dbReference>
<evidence type="ECO:0000313" key="12">
    <source>
        <dbReference type="Proteomes" id="UP000251558"/>
    </source>
</evidence>
<keyword evidence="6 9" id="KW-0133">Cell shape</keyword>
<feature type="active site" description="Nucleophile" evidence="9">
    <location>
        <position position="173"/>
    </location>
</feature>
<comment type="pathway">
    <text evidence="1 9">Cell wall biogenesis; peptidoglycan biosynthesis.</text>
</comment>
<dbReference type="UniPathway" id="UPA00219"/>
<dbReference type="CDD" id="cd16913">
    <property type="entry name" value="YkuD_like"/>
    <property type="match status" value="1"/>
</dbReference>
<dbReference type="InterPro" id="IPR005490">
    <property type="entry name" value="LD_TPept_cat_dom"/>
</dbReference>
<dbReference type="GO" id="GO:0071555">
    <property type="term" value="P:cell wall organization"/>
    <property type="evidence" value="ECO:0007669"/>
    <property type="project" value="UniProtKB-UniRule"/>
</dbReference>
<proteinExistence type="inferred from homology"/>
<evidence type="ECO:0000256" key="4">
    <source>
        <dbReference type="ARBA" id="ARBA00022679"/>
    </source>
</evidence>
<keyword evidence="5" id="KW-0378">Hydrolase</keyword>
<sequence length="197" mass="20769">MPSARTIAGKARGGSAGLAGALLIGIVLASGCDVAMAGSGLPPLPAMGPSLRKAVALQTSEQPGTIIIRKNEKALYLVTGQGQALRYQISVGRDGFGWTGTVKVASKTEWPEWRPPKEMRARQPELPAMVPAGPYNPLGARALYLARDGRDTLYRIHGTNDPKGVGFDGTSGCFRLTNTDVIDLFKRVAVGAKVVVE</sequence>
<feature type="domain" description="L,D-TPase catalytic" evidence="10">
    <location>
        <begin position="64"/>
        <end position="197"/>
    </location>
</feature>
<evidence type="ECO:0000256" key="2">
    <source>
        <dbReference type="ARBA" id="ARBA00005992"/>
    </source>
</evidence>
<dbReference type="AlphaFoldDB" id="A0A330HIQ3"/>
<evidence type="ECO:0000256" key="9">
    <source>
        <dbReference type="PROSITE-ProRule" id="PRU01373"/>
    </source>
</evidence>
<reference evidence="11 12" key="2">
    <citation type="submission" date="2018-07" db="EMBL/GenBank/DDBJ databases">
        <title>Diversity of Mesorhizobium strains in Brazil.</title>
        <authorList>
            <person name="Helene L.C.F."/>
            <person name="Dall'Agnol R."/>
            <person name="Delamuta J.R.M."/>
            <person name="Hungria M."/>
        </authorList>
    </citation>
    <scope>NUCLEOTIDE SEQUENCE [LARGE SCALE GENOMIC DNA]</scope>
    <source>
        <strain evidence="11 12">AC99b</strain>
    </source>
</reference>